<dbReference type="SUPFAM" id="SSF52218">
    <property type="entry name" value="Flavoproteins"/>
    <property type="match status" value="1"/>
</dbReference>
<accession>A0A2G5P8G3</accession>
<dbReference type="InterPro" id="IPR005025">
    <property type="entry name" value="FMN_Rdtase-like_dom"/>
</dbReference>
<dbReference type="RefSeq" id="WP_090586159.1">
    <property type="nucleotide sequence ID" value="NZ_CP104302.1"/>
</dbReference>
<dbReference type="GO" id="GO:0016491">
    <property type="term" value="F:oxidoreductase activity"/>
    <property type="evidence" value="ECO:0007669"/>
    <property type="project" value="InterPro"/>
</dbReference>
<evidence type="ECO:0000313" key="2">
    <source>
        <dbReference type="EMBL" id="PIB74547.1"/>
    </source>
</evidence>
<protein>
    <submittedName>
        <fullName evidence="2">NADPH-dependent oxidoreductase</fullName>
    </submittedName>
</protein>
<dbReference type="Proteomes" id="UP000230551">
    <property type="component" value="Unassembled WGS sequence"/>
</dbReference>
<dbReference type="PANTHER" id="PTHR30543">
    <property type="entry name" value="CHROMATE REDUCTASE"/>
    <property type="match status" value="1"/>
</dbReference>
<proteinExistence type="predicted"/>
<dbReference type="OrthoDB" id="9812295at2"/>
<dbReference type="InterPro" id="IPR029039">
    <property type="entry name" value="Flavoprotein-like_sf"/>
</dbReference>
<dbReference type="Pfam" id="PF03358">
    <property type="entry name" value="FMN_red"/>
    <property type="match status" value="1"/>
</dbReference>
<sequence length="181" mass="18729">MSNTRILILLGSLRADSVNLKLAELAVASAPDGVDAEIYLGGLDAVPFYNEDLDVEAARPEAAVRLRAAVGAADAVLIVTPEYNGGLPAVVKNAIDWLSRPYGDSVLSDKPVAVIGAAAGRFGGVWAHDDARKSLGIAGARVVDEVKLSQPLSALDGRHPRENAETAAAVRDAVAQLAGLL</sequence>
<dbReference type="PANTHER" id="PTHR30543:SF21">
    <property type="entry name" value="NAD(P)H-DEPENDENT FMN REDUCTASE LOT6"/>
    <property type="match status" value="1"/>
</dbReference>
<evidence type="ECO:0000259" key="1">
    <source>
        <dbReference type="Pfam" id="PF03358"/>
    </source>
</evidence>
<comment type="caution">
    <text evidence="2">The sequence shown here is derived from an EMBL/GenBank/DDBJ whole genome shotgun (WGS) entry which is preliminary data.</text>
</comment>
<dbReference type="AlphaFoldDB" id="A0A2G5P8G3"/>
<reference evidence="2 3" key="1">
    <citation type="journal article" date="2017" name="Infect. Genet. Evol.">
        <title>The new phylogeny of the genus Mycobacterium: The old and the news.</title>
        <authorList>
            <person name="Tortoli E."/>
            <person name="Fedrizzi T."/>
            <person name="Meehan C.J."/>
            <person name="Trovato A."/>
            <person name="Grottola A."/>
            <person name="Giacobazzi E."/>
            <person name="Serpini G.F."/>
            <person name="Tagliazucchi S."/>
            <person name="Fabio A."/>
            <person name="Bettua C."/>
            <person name="Bertorelli R."/>
            <person name="Frascaro F."/>
            <person name="De Sanctis V."/>
            <person name="Pecorari M."/>
            <person name="Jousson O."/>
            <person name="Segata N."/>
            <person name="Cirillo D.M."/>
        </authorList>
    </citation>
    <scope>NUCLEOTIDE SEQUENCE [LARGE SCALE GENOMIC DNA]</scope>
    <source>
        <strain evidence="2 3">CIP1034565</strain>
    </source>
</reference>
<gene>
    <name evidence="2" type="ORF">CQY22_012670</name>
</gene>
<organism evidence="2 3">
    <name type="scientific">Mycolicibacterium brumae</name>
    <dbReference type="NCBI Taxonomy" id="85968"/>
    <lineage>
        <taxon>Bacteria</taxon>
        <taxon>Bacillati</taxon>
        <taxon>Actinomycetota</taxon>
        <taxon>Actinomycetes</taxon>
        <taxon>Mycobacteriales</taxon>
        <taxon>Mycobacteriaceae</taxon>
        <taxon>Mycolicibacterium</taxon>
    </lineage>
</organism>
<dbReference type="Gene3D" id="3.40.50.360">
    <property type="match status" value="1"/>
</dbReference>
<dbReference type="EMBL" id="PDCN02000016">
    <property type="protein sequence ID" value="PIB74547.1"/>
    <property type="molecule type" value="Genomic_DNA"/>
</dbReference>
<evidence type="ECO:0000313" key="3">
    <source>
        <dbReference type="Proteomes" id="UP000230551"/>
    </source>
</evidence>
<dbReference type="InterPro" id="IPR050712">
    <property type="entry name" value="NAD(P)H-dep_reductase"/>
</dbReference>
<feature type="domain" description="NADPH-dependent FMN reductase-like" evidence="1">
    <location>
        <begin position="4"/>
        <end position="146"/>
    </location>
</feature>
<dbReference type="STRING" id="85968.GCA_900073015_00732"/>
<dbReference type="GO" id="GO:0005829">
    <property type="term" value="C:cytosol"/>
    <property type="evidence" value="ECO:0007669"/>
    <property type="project" value="TreeGrafter"/>
</dbReference>
<keyword evidence="3" id="KW-1185">Reference proteome</keyword>
<name>A0A2G5P8G3_9MYCO</name>
<dbReference type="GO" id="GO:0010181">
    <property type="term" value="F:FMN binding"/>
    <property type="evidence" value="ECO:0007669"/>
    <property type="project" value="TreeGrafter"/>
</dbReference>